<evidence type="ECO:0000259" key="2">
    <source>
        <dbReference type="Pfam" id="PF12776"/>
    </source>
</evidence>
<gene>
    <name evidence="3" type="ORF">URODEC1_LOCUS7580</name>
</gene>
<feature type="domain" description="Myb/SANT-like" evidence="2">
    <location>
        <begin position="207"/>
        <end position="299"/>
    </location>
</feature>
<dbReference type="EMBL" id="OZ075121">
    <property type="protein sequence ID" value="CAL4898094.1"/>
    <property type="molecule type" value="Genomic_DNA"/>
</dbReference>
<evidence type="ECO:0000313" key="4">
    <source>
        <dbReference type="Proteomes" id="UP001497457"/>
    </source>
</evidence>
<feature type="compositionally biased region" description="Low complexity" evidence="1">
    <location>
        <begin position="48"/>
        <end position="57"/>
    </location>
</feature>
<dbReference type="Proteomes" id="UP001497457">
    <property type="component" value="Chromosome 11b"/>
</dbReference>
<feature type="compositionally biased region" description="Acidic residues" evidence="1">
    <location>
        <begin position="356"/>
        <end position="373"/>
    </location>
</feature>
<evidence type="ECO:0000256" key="1">
    <source>
        <dbReference type="SAM" id="MobiDB-lite"/>
    </source>
</evidence>
<proteinExistence type="predicted"/>
<accession>A0ABC8VX14</accession>
<protein>
    <recommendedName>
        <fullName evidence="2">Myb/SANT-like domain-containing protein</fullName>
    </recommendedName>
</protein>
<dbReference type="Pfam" id="PF12776">
    <property type="entry name" value="Myb_DNA-bind_3"/>
    <property type="match status" value="1"/>
</dbReference>
<feature type="region of interest" description="Disordered" evidence="1">
    <location>
        <begin position="335"/>
        <end position="400"/>
    </location>
</feature>
<reference evidence="3 4" key="2">
    <citation type="submission" date="2024-10" db="EMBL/GenBank/DDBJ databases">
        <authorList>
            <person name="Ryan C."/>
        </authorList>
    </citation>
    <scope>NUCLEOTIDE SEQUENCE [LARGE SCALE GENOMIC DNA]</scope>
</reference>
<dbReference type="InterPro" id="IPR024752">
    <property type="entry name" value="Myb/SANT-like_dom"/>
</dbReference>
<organism evidence="3 4">
    <name type="scientific">Urochloa decumbens</name>
    <dbReference type="NCBI Taxonomy" id="240449"/>
    <lineage>
        <taxon>Eukaryota</taxon>
        <taxon>Viridiplantae</taxon>
        <taxon>Streptophyta</taxon>
        <taxon>Embryophyta</taxon>
        <taxon>Tracheophyta</taxon>
        <taxon>Spermatophyta</taxon>
        <taxon>Magnoliopsida</taxon>
        <taxon>Liliopsida</taxon>
        <taxon>Poales</taxon>
        <taxon>Poaceae</taxon>
        <taxon>PACMAD clade</taxon>
        <taxon>Panicoideae</taxon>
        <taxon>Panicodae</taxon>
        <taxon>Paniceae</taxon>
        <taxon>Melinidinae</taxon>
        <taxon>Urochloa</taxon>
    </lineage>
</organism>
<evidence type="ECO:0000313" key="3">
    <source>
        <dbReference type="EMBL" id="CAL4898094.1"/>
    </source>
</evidence>
<feature type="region of interest" description="Disordered" evidence="1">
    <location>
        <begin position="160"/>
        <end position="194"/>
    </location>
</feature>
<reference evidence="4" key="1">
    <citation type="submission" date="2024-06" db="EMBL/GenBank/DDBJ databases">
        <authorList>
            <person name="Ryan C."/>
        </authorList>
    </citation>
    <scope>NUCLEOTIDE SEQUENCE [LARGE SCALE GENOMIC DNA]</scope>
</reference>
<keyword evidence="4" id="KW-1185">Reference proteome</keyword>
<feature type="region of interest" description="Disordered" evidence="1">
    <location>
        <begin position="1"/>
        <end position="57"/>
    </location>
</feature>
<dbReference type="AlphaFoldDB" id="A0ABC8VX14"/>
<sequence length="499" mass="53385">MNPLRRPAAAARREPSPGGEINGSAASDLDPGVWSGDGSGSRAEQPRGGEAAGAAAPHGVAGAGGIGLQMAWPGGAPPSPSVLASLLPGGSASGVTAGVVPGGTAMADGGNVLDWWSSQASGQLGPEWLAAVLAAAGATASTSNRNHSPAGQAEVAEVIPARGGPARRRGGRGGGGRGGRAPRPPAPVRAAPASVNVETADAIEADWCDENTRIVCELFAHEVQIGNRATTHLDKTGYQNMIKRFQDRTGLLYTRRQFKNRWDKLKNDYGIWKELMKETGLGWDESGKNIVMTDKWWKDTSKKIKGCTRFKNRGIQNEDELEIMFEDLRNTGDDHWCASSGVAPSQPSPPQSPIAVDDDDEAGIEENDSDPEEITPTSGRGKRGRAADNNKGTGKKAKTTTGQWFQEQMGKIVEMNERTTASCDSIARREDKSGSSIPDVMALVKECGAVPPTKEHFIACTLFTKRSERQMFMTIETPEERFDYLTKKHEWMTRNDVPK</sequence>
<dbReference type="PANTHER" id="PTHR47851">
    <property type="entry name" value="OS06G0588700 PROTEIN-RELATED"/>
    <property type="match status" value="1"/>
</dbReference>
<dbReference type="PANTHER" id="PTHR47851:SF1">
    <property type="entry name" value="OS06G0588700 PROTEIN"/>
    <property type="match status" value="1"/>
</dbReference>
<name>A0ABC8VX14_9POAL</name>
<feature type="compositionally biased region" description="Low complexity" evidence="1">
    <location>
        <begin position="1"/>
        <end position="10"/>
    </location>
</feature>